<evidence type="ECO:0000256" key="1">
    <source>
        <dbReference type="SAM" id="MobiDB-lite"/>
    </source>
</evidence>
<evidence type="ECO:0000313" key="2">
    <source>
        <dbReference type="EnsemblMetazoa" id="GAUT032598-PA"/>
    </source>
</evidence>
<accession>A0A1A9VC53</accession>
<organism evidence="2 3">
    <name type="scientific">Glossina austeni</name>
    <name type="common">Savannah tsetse fly</name>
    <dbReference type="NCBI Taxonomy" id="7395"/>
    <lineage>
        <taxon>Eukaryota</taxon>
        <taxon>Metazoa</taxon>
        <taxon>Ecdysozoa</taxon>
        <taxon>Arthropoda</taxon>
        <taxon>Hexapoda</taxon>
        <taxon>Insecta</taxon>
        <taxon>Pterygota</taxon>
        <taxon>Neoptera</taxon>
        <taxon>Endopterygota</taxon>
        <taxon>Diptera</taxon>
        <taxon>Brachycera</taxon>
        <taxon>Muscomorpha</taxon>
        <taxon>Hippoboscoidea</taxon>
        <taxon>Glossinidae</taxon>
        <taxon>Glossina</taxon>
    </lineage>
</organism>
<feature type="compositionally biased region" description="Low complexity" evidence="1">
    <location>
        <begin position="216"/>
        <end position="239"/>
    </location>
</feature>
<dbReference type="AlphaFoldDB" id="A0A1A9VC53"/>
<keyword evidence="3" id="KW-1185">Reference proteome</keyword>
<dbReference type="Proteomes" id="UP000078200">
    <property type="component" value="Unassembled WGS sequence"/>
</dbReference>
<name>A0A1A9VC53_GLOAU</name>
<feature type="region of interest" description="Disordered" evidence="1">
    <location>
        <begin position="216"/>
        <end position="253"/>
    </location>
</feature>
<protein>
    <submittedName>
        <fullName evidence="2">Uncharacterized protein</fullName>
    </submittedName>
</protein>
<dbReference type="VEuPathDB" id="VectorBase:GAUT032598"/>
<dbReference type="EnsemblMetazoa" id="GAUT032598-RA">
    <property type="protein sequence ID" value="GAUT032598-PA"/>
    <property type="gene ID" value="GAUT032598"/>
</dbReference>
<reference evidence="2" key="1">
    <citation type="submission" date="2020-05" db="UniProtKB">
        <authorList>
            <consortium name="EnsemblMetazoa"/>
        </authorList>
    </citation>
    <scope>IDENTIFICATION</scope>
    <source>
        <strain evidence="2">TTRI</strain>
    </source>
</reference>
<proteinExistence type="predicted"/>
<sequence length="468" mass="51503">MKCDREVSHEQRPHRAGLKTLLAKYWLYYLDCCSQNSFPPLRRLALANDLPYDYRQLIAVFDVNLNSNYDDHGFVSKEKPHYNRRYYICGVVLSVRTDISLADVDGVSGGEGSTLACSASVALVSESTELSQEASLDCTAQRTGFWLLRLRFDDEDPDGIVALFDVIFTTKLVDEVSYSSRTSQESATLKVVELVSSITWSSTLKSSEFVLSSMLSPSSPTTTMPSPSSSSSSSSISPMCIPPSKPSSSSSSSIIPSEPDICLLSEACEVLRVGGVRREVDVSRKLSTSEVFDLSCSGVLERRADLPKPLIRALCVNVAVLADVVVALAAVRSRKQLRLLELEHARELSSNIPTRNQVNDARVAVTIDYDWSEVLDVLLRVCRIHTTGIGWQLVSGSDANIYVYTLQILYAAQCHAVLYATPHANAKQRPVLCKEDLCGVEQGHPKSVLSGNVDTIHDLILKRRVDSM</sequence>
<evidence type="ECO:0000313" key="3">
    <source>
        <dbReference type="Proteomes" id="UP000078200"/>
    </source>
</evidence>